<organism evidence="2 3">
    <name type="scientific">Kordia periserrulae</name>
    <dbReference type="NCBI Taxonomy" id="701523"/>
    <lineage>
        <taxon>Bacteria</taxon>
        <taxon>Pseudomonadati</taxon>
        <taxon>Bacteroidota</taxon>
        <taxon>Flavobacteriia</taxon>
        <taxon>Flavobacteriales</taxon>
        <taxon>Flavobacteriaceae</taxon>
        <taxon>Kordia</taxon>
    </lineage>
</organism>
<evidence type="ECO:0008006" key="4">
    <source>
        <dbReference type="Google" id="ProtNLM"/>
    </source>
</evidence>
<accession>A0A2T6C791</accession>
<evidence type="ECO:0000313" key="2">
    <source>
        <dbReference type="EMBL" id="PTX64188.1"/>
    </source>
</evidence>
<protein>
    <recommendedName>
        <fullName evidence="4">MORN repeat protein</fullName>
    </recommendedName>
</protein>
<gene>
    <name evidence="2" type="ORF">C8N46_101799</name>
</gene>
<feature type="signal peptide" evidence="1">
    <location>
        <begin position="1"/>
        <end position="19"/>
    </location>
</feature>
<dbReference type="EMBL" id="QBKT01000001">
    <property type="protein sequence ID" value="PTX64188.1"/>
    <property type="molecule type" value="Genomic_DNA"/>
</dbReference>
<sequence>MKNYLFLLIAILFYLTGFAQYSTTTLQTDSTKVEITKNSEYRIWEETYLHKDSIFYSVRYIKDTTKIHTEGWFRKNEQYMGKWSKYKIDGTWLYTIDYDKHTWKYNKKEFKYQPLKDQIKTKADTILLNIFGKEFFDNNIVFNFDGSTSFNRLKTCKKGTYWMQDPYLGSWIEPIHQKPNTFSISYDVKLSDHELYNDLIFLELDSVGKLKEKSLILTKINHAQKGKFTITKEKAIEICKQNTLKKSNREYKTYLKFGHRANTPYTGTFFYEVVQQYEEVKDENEIIRFFNIWRFNPWSTKLLSKKQMKKEYRLYDGCLTSSNFIEVKE</sequence>
<name>A0A2T6C791_9FLAO</name>
<keyword evidence="1" id="KW-0732">Signal</keyword>
<reference evidence="2 3" key="1">
    <citation type="submission" date="2018-04" db="EMBL/GenBank/DDBJ databases">
        <title>Genomic Encyclopedia of Archaeal and Bacterial Type Strains, Phase II (KMG-II): from individual species to whole genera.</title>
        <authorList>
            <person name="Goeker M."/>
        </authorList>
    </citation>
    <scope>NUCLEOTIDE SEQUENCE [LARGE SCALE GENOMIC DNA]</scope>
    <source>
        <strain evidence="2 3">DSM 25731</strain>
    </source>
</reference>
<evidence type="ECO:0000313" key="3">
    <source>
        <dbReference type="Proteomes" id="UP000244090"/>
    </source>
</evidence>
<proteinExistence type="predicted"/>
<comment type="caution">
    <text evidence="2">The sequence shown here is derived from an EMBL/GenBank/DDBJ whole genome shotgun (WGS) entry which is preliminary data.</text>
</comment>
<feature type="chain" id="PRO_5015395146" description="MORN repeat protein" evidence="1">
    <location>
        <begin position="20"/>
        <end position="329"/>
    </location>
</feature>
<evidence type="ECO:0000256" key="1">
    <source>
        <dbReference type="SAM" id="SignalP"/>
    </source>
</evidence>
<dbReference type="Proteomes" id="UP000244090">
    <property type="component" value="Unassembled WGS sequence"/>
</dbReference>
<dbReference type="AlphaFoldDB" id="A0A2T6C791"/>
<keyword evidence="3" id="KW-1185">Reference proteome</keyword>